<evidence type="ECO:0000256" key="1">
    <source>
        <dbReference type="SAM" id="MobiDB-lite"/>
    </source>
</evidence>
<feature type="region of interest" description="Disordered" evidence="1">
    <location>
        <begin position="167"/>
        <end position="193"/>
    </location>
</feature>
<gene>
    <name evidence="2" type="ORF">ABVV53_16465</name>
</gene>
<feature type="compositionally biased region" description="Basic and acidic residues" evidence="1">
    <location>
        <begin position="167"/>
        <end position="176"/>
    </location>
</feature>
<dbReference type="RefSeq" id="WP_353985520.1">
    <property type="nucleotide sequence ID" value="NZ_JBEWLY010000027.1"/>
</dbReference>
<evidence type="ECO:0000313" key="3">
    <source>
        <dbReference type="Proteomes" id="UP001548713"/>
    </source>
</evidence>
<name>A0ABV2D5Q0_9SPHN</name>
<organism evidence="2 3">
    <name type="scientific">Novosphingobium kalidii</name>
    <dbReference type="NCBI Taxonomy" id="3230299"/>
    <lineage>
        <taxon>Bacteria</taxon>
        <taxon>Pseudomonadati</taxon>
        <taxon>Pseudomonadota</taxon>
        <taxon>Alphaproteobacteria</taxon>
        <taxon>Sphingomonadales</taxon>
        <taxon>Sphingomonadaceae</taxon>
        <taxon>Novosphingobium</taxon>
    </lineage>
</organism>
<accession>A0ABV2D5Q0</accession>
<dbReference type="EMBL" id="JBEWLY010000027">
    <property type="protein sequence ID" value="MET1757035.1"/>
    <property type="molecule type" value="Genomic_DNA"/>
</dbReference>
<feature type="region of interest" description="Disordered" evidence="1">
    <location>
        <begin position="102"/>
        <end position="152"/>
    </location>
</feature>
<protein>
    <submittedName>
        <fullName evidence="2">Uncharacterized protein</fullName>
    </submittedName>
</protein>
<evidence type="ECO:0000313" key="2">
    <source>
        <dbReference type="EMBL" id="MET1757035.1"/>
    </source>
</evidence>
<sequence>MSIRPTPAVPLSASVMLPIGSGRTAEGDGSDPAALLAAGAKALPLAPEASRTGSAPGKLLTPDNLAQLLNGNDGPVELGGLNTALARRQVLPHAIMRPEAGYGAEGARLTRSEHPAGPTDGDLNRATTGHAVTPLPDSASGGGGANTAPDLPISSHFQFLPGQVGMNRDDSGHTDEIMPEAMKSPSQRSADETEPLSLKAYPLALALVGERWRIKRAGFALVGIALFGLWYFR</sequence>
<keyword evidence="3" id="KW-1185">Reference proteome</keyword>
<dbReference type="Proteomes" id="UP001548713">
    <property type="component" value="Unassembled WGS sequence"/>
</dbReference>
<proteinExistence type="predicted"/>
<reference evidence="2 3" key="1">
    <citation type="submission" date="2024-07" db="EMBL/GenBank/DDBJ databases">
        <title>Novosphingobium kalidii RD2P27.</title>
        <authorList>
            <person name="Sun J.-Q."/>
        </authorList>
    </citation>
    <scope>NUCLEOTIDE SEQUENCE [LARGE SCALE GENOMIC DNA]</scope>
    <source>
        <strain evidence="2 3">RD2P27</strain>
    </source>
</reference>
<comment type="caution">
    <text evidence="2">The sequence shown here is derived from an EMBL/GenBank/DDBJ whole genome shotgun (WGS) entry which is preliminary data.</text>
</comment>